<evidence type="ECO:0000256" key="1">
    <source>
        <dbReference type="ARBA" id="ARBA00004123"/>
    </source>
</evidence>
<evidence type="ECO:0000256" key="4">
    <source>
        <dbReference type="ARBA" id="ARBA00023163"/>
    </source>
</evidence>
<dbReference type="HAMAP" id="MF_00261">
    <property type="entry name" value="RNApol_arch_Rpo11"/>
    <property type="match status" value="1"/>
</dbReference>
<sequence>MSFFHTKQVISQLADAGTGIDESSKTFVFEDEGHTLGNALRYMIVNNPNVQFCGYTVPHPSESKMHLRIQMFKGRAVDALKKGLEDLVKMCDHSLLVFNEEMSIYKSEHDSKT</sequence>
<dbReference type="InterPro" id="IPR033898">
    <property type="entry name" value="RNAP_AC19"/>
</dbReference>
<dbReference type="SUPFAM" id="SSF55257">
    <property type="entry name" value="RBP11-like subunits of RNA polymerase"/>
    <property type="match status" value="1"/>
</dbReference>
<accession>A0AAW1TQB3</accession>
<feature type="domain" description="DNA-directed RNA polymerase RBP11-like dimerisation" evidence="8">
    <location>
        <begin position="26"/>
        <end position="93"/>
    </location>
</feature>
<dbReference type="AlphaFoldDB" id="A0AAW1TQB3"/>
<dbReference type="PANTHER" id="PTHR13946">
    <property type="entry name" value="DNA-DIRECTED RNA POLYMERASE I,II,III"/>
    <property type="match status" value="1"/>
</dbReference>
<dbReference type="Gene3D" id="3.30.1360.10">
    <property type="entry name" value="RNA polymerase, RBP11-like subunit"/>
    <property type="match status" value="1"/>
</dbReference>
<dbReference type="FunFam" id="3.30.1360.10:FF:000006">
    <property type="entry name" value="DNA-directed RNA polymerases I and III subunit RPAC2"/>
    <property type="match status" value="1"/>
</dbReference>
<gene>
    <name evidence="9" type="ORF">WA026_006407</name>
</gene>
<name>A0AAW1TQB3_9CUCU</name>
<comment type="similarity">
    <text evidence="6">Belongs to the archaeal Rpo11/eukaryotic RPB11/RPC19 RNA polymerase subunit family.</text>
</comment>
<evidence type="ECO:0000256" key="6">
    <source>
        <dbReference type="ARBA" id="ARBA00025751"/>
    </source>
</evidence>
<dbReference type="PROSITE" id="PS01154">
    <property type="entry name" value="RNA_POL_L_13KD"/>
    <property type="match status" value="1"/>
</dbReference>
<dbReference type="GO" id="GO:0006362">
    <property type="term" value="P:transcription elongation by RNA polymerase I"/>
    <property type="evidence" value="ECO:0007669"/>
    <property type="project" value="TreeGrafter"/>
</dbReference>
<dbReference type="InterPro" id="IPR022905">
    <property type="entry name" value="Rpo11-like"/>
</dbReference>
<dbReference type="InterPro" id="IPR009025">
    <property type="entry name" value="RBP11-like_dimer"/>
</dbReference>
<dbReference type="GO" id="GO:0046983">
    <property type="term" value="F:protein dimerization activity"/>
    <property type="evidence" value="ECO:0007669"/>
    <property type="project" value="InterPro"/>
</dbReference>
<dbReference type="GO" id="GO:0003899">
    <property type="term" value="F:DNA-directed RNA polymerase activity"/>
    <property type="evidence" value="ECO:0007669"/>
    <property type="project" value="InterPro"/>
</dbReference>
<reference evidence="9 10" key="1">
    <citation type="submission" date="2023-03" db="EMBL/GenBank/DDBJ databases">
        <title>Genome insight into feeding habits of ladybird beetles.</title>
        <authorList>
            <person name="Li H.-S."/>
            <person name="Huang Y.-H."/>
            <person name="Pang H."/>
        </authorList>
    </citation>
    <scope>NUCLEOTIDE SEQUENCE [LARGE SCALE GENOMIC DNA]</scope>
    <source>
        <strain evidence="9">SYSU_2023b</strain>
        <tissue evidence="9">Whole body</tissue>
    </source>
</reference>
<keyword evidence="3" id="KW-0240">DNA-directed RNA polymerase</keyword>
<dbReference type="Proteomes" id="UP001431783">
    <property type="component" value="Unassembled WGS sequence"/>
</dbReference>
<evidence type="ECO:0000259" key="8">
    <source>
        <dbReference type="Pfam" id="PF13656"/>
    </source>
</evidence>
<evidence type="ECO:0000313" key="9">
    <source>
        <dbReference type="EMBL" id="KAK9870321.1"/>
    </source>
</evidence>
<evidence type="ECO:0000256" key="3">
    <source>
        <dbReference type="ARBA" id="ARBA00022478"/>
    </source>
</evidence>
<keyword evidence="4" id="KW-0804">Transcription</keyword>
<keyword evidence="10" id="KW-1185">Reference proteome</keyword>
<keyword evidence="5" id="KW-0539">Nucleus</keyword>
<comment type="caution">
    <text evidence="9">The sequence shown here is derived from an EMBL/GenBank/DDBJ whole genome shotgun (WGS) entry which is preliminary data.</text>
</comment>
<evidence type="ECO:0000256" key="2">
    <source>
        <dbReference type="ARBA" id="ARBA00022079"/>
    </source>
</evidence>
<dbReference type="GO" id="GO:0005736">
    <property type="term" value="C:RNA polymerase I complex"/>
    <property type="evidence" value="ECO:0007669"/>
    <property type="project" value="TreeGrafter"/>
</dbReference>
<dbReference type="PANTHER" id="PTHR13946:SF28">
    <property type="entry name" value="DNA-DIRECTED RNA POLYMERASES I AND III SUBUNIT RPAC2"/>
    <property type="match status" value="1"/>
</dbReference>
<organism evidence="9 10">
    <name type="scientific">Henosepilachna vigintioctopunctata</name>
    <dbReference type="NCBI Taxonomy" id="420089"/>
    <lineage>
        <taxon>Eukaryota</taxon>
        <taxon>Metazoa</taxon>
        <taxon>Ecdysozoa</taxon>
        <taxon>Arthropoda</taxon>
        <taxon>Hexapoda</taxon>
        <taxon>Insecta</taxon>
        <taxon>Pterygota</taxon>
        <taxon>Neoptera</taxon>
        <taxon>Endopterygota</taxon>
        <taxon>Coleoptera</taxon>
        <taxon>Polyphaga</taxon>
        <taxon>Cucujiformia</taxon>
        <taxon>Coccinelloidea</taxon>
        <taxon>Coccinellidae</taxon>
        <taxon>Epilachninae</taxon>
        <taxon>Epilachnini</taxon>
        <taxon>Henosepilachna</taxon>
    </lineage>
</organism>
<comment type="subcellular location">
    <subcellularLocation>
        <location evidence="1">Nucleus</location>
    </subcellularLocation>
</comment>
<evidence type="ECO:0000256" key="5">
    <source>
        <dbReference type="ARBA" id="ARBA00023242"/>
    </source>
</evidence>
<dbReference type="InterPro" id="IPR008193">
    <property type="entry name" value="RNA_pol_Rpb11_13-16kDa_CS"/>
</dbReference>
<protein>
    <recommendedName>
        <fullName evidence="2">DNA-directed RNA polymerases I and III subunit RPAC2</fullName>
    </recommendedName>
    <alternativeName>
        <fullName evidence="7">DNA-directed RNA polymerase I subunit D</fullName>
    </alternativeName>
</protein>
<proteinExistence type="inferred from homology"/>
<dbReference type="Pfam" id="PF13656">
    <property type="entry name" value="RNA_pol_L_2"/>
    <property type="match status" value="1"/>
</dbReference>
<dbReference type="GO" id="GO:0006383">
    <property type="term" value="P:transcription by RNA polymerase III"/>
    <property type="evidence" value="ECO:0007669"/>
    <property type="project" value="TreeGrafter"/>
</dbReference>
<dbReference type="InterPro" id="IPR036603">
    <property type="entry name" value="RBP11-like"/>
</dbReference>
<dbReference type="GO" id="GO:0005666">
    <property type="term" value="C:RNA polymerase III complex"/>
    <property type="evidence" value="ECO:0007669"/>
    <property type="project" value="TreeGrafter"/>
</dbReference>
<dbReference type="CDD" id="cd07029">
    <property type="entry name" value="RNAP_I_III_AC19"/>
    <property type="match status" value="1"/>
</dbReference>
<evidence type="ECO:0000313" key="10">
    <source>
        <dbReference type="Proteomes" id="UP001431783"/>
    </source>
</evidence>
<dbReference type="GO" id="GO:0003677">
    <property type="term" value="F:DNA binding"/>
    <property type="evidence" value="ECO:0007669"/>
    <property type="project" value="InterPro"/>
</dbReference>
<dbReference type="EMBL" id="JARQZJ010000002">
    <property type="protein sequence ID" value="KAK9870321.1"/>
    <property type="molecule type" value="Genomic_DNA"/>
</dbReference>
<evidence type="ECO:0000256" key="7">
    <source>
        <dbReference type="ARBA" id="ARBA00031757"/>
    </source>
</evidence>